<evidence type="ECO:0000259" key="2">
    <source>
        <dbReference type="Pfam" id="PF01266"/>
    </source>
</evidence>
<dbReference type="GO" id="GO:0016491">
    <property type="term" value="F:oxidoreductase activity"/>
    <property type="evidence" value="ECO:0007669"/>
    <property type="project" value="UniProtKB-KW"/>
</dbReference>
<protein>
    <submittedName>
        <fullName evidence="3">Glycine/D-amino acid oxidase-like deaminating enzyme</fullName>
    </submittedName>
</protein>
<dbReference type="AlphaFoldDB" id="A0A4R1G3Q7"/>
<reference evidence="3 4" key="1">
    <citation type="submission" date="2019-03" db="EMBL/GenBank/DDBJ databases">
        <title>Genomic Encyclopedia of Archaeal and Bacterial Type Strains, Phase II (KMG-II): from individual species to whole genera.</title>
        <authorList>
            <person name="Goeker M."/>
        </authorList>
    </citation>
    <scope>NUCLEOTIDE SEQUENCE [LARGE SCALE GENOMIC DNA]</scope>
    <source>
        <strain evidence="3 4">DSM 27697</strain>
    </source>
</reference>
<evidence type="ECO:0000313" key="4">
    <source>
        <dbReference type="Proteomes" id="UP000294546"/>
    </source>
</evidence>
<dbReference type="RefSeq" id="WP_207894989.1">
    <property type="nucleotide sequence ID" value="NZ_SMFU01000015.1"/>
</dbReference>
<dbReference type="Proteomes" id="UP000294546">
    <property type="component" value="Unassembled WGS sequence"/>
</dbReference>
<dbReference type="EMBL" id="SMFU01000015">
    <property type="protein sequence ID" value="TCK02284.1"/>
    <property type="molecule type" value="Genomic_DNA"/>
</dbReference>
<evidence type="ECO:0000313" key="3">
    <source>
        <dbReference type="EMBL" id="TCK02284.1"/>
    </source>
</evidence>
<feature type="domain" description="FAD dependent oxidoreductase" evidence="2">
    <location>
        <begin position="29"/>
        <end position="376"/>
    </location>
</feature>
<name>A0A4R1G3Q7_9GAMM</name>
<keyword evidence="4" id="KW-1185">Reference proteome</keyword>
<dbReference type="SUPFAM" id="SSF51905">
    <property type="entry name" value="FAD/NAD(P)-binding domain"/>
    <property type="match status" value="1"/>
</dbReference>
<comment type="caution">
    <text evidence="3">The sequence shown here is derived from an EMBL/GenBank/DDBJ whole genome shotgun (WGS) entry which is preliminary data.</text>
</comment>
<evidence type="ECO:0000256" key="1">
    <source>
        <dbReference type="ARBA" id="ARBA00023002"/>
    </source>
</evidence>
<gene>
    <name evidence="3" type="ORF">CLV83_4466</name>
</gene>
<dbReference type="PANTHER" id="PTHR13847">
    <property type="entry name" value="SARCOSINE DEHYDROGENASE-RELATED"/>
    <property type="match status" value="1"/>
</dbReference>
<keyword evidence="1" id="KW-0560">Oxidoreductase</keyword>
<dbReference type="PANTHER" id="PTHR13847:SF281">
    <property type="entry name" value="FAD DEPENDENT OXIDOREDUCTASE DOMAIN-CONTAINING PROTEIN"/>
    <property type="match status" value="1"/>
</dbReference>
<dbReference type="Gene3D" id="3.50.50.60">
    <property type="entry name" value="FAD/NAD(P)-binding domain"/>
    <property type="match status" value="1"/>
</dbReference>
<sequence length="421" mass="46218">MTDLTQSLWTATARPAESYPALTGSQRADVVVIGAGFTGLTTALRLAEGGARTIVIDSVEPGFGASGRNGGQVIPGLKYDPDQVDQMFGEATTDFIGRAADTVFDLIDKYRIECSPVRKGWIQPTVKQDHLPGLKRRMLQWQARGCKNEWLDAARMQQLTGSPCFVGGWIDYRAGSLHPLNFVRGLARTAADACVTISSQSKATSLKRTGDSWEVKTSAGALIRAEQVVIATNGYSGSLLPKLSATIVPASSFQIASEPLTEAQLNEILPTRAVVSDTRRLANYFRISPDNRLMIGGRGTFSEPRSLNDYSKMISDRRMLFPQFPDLKIDYAWSGRVAMNREHLPHIHQPIPGLTVALGFNGRGVAMGCSLGRAIGEHLLDSRVELPLPFSKMKPLPLHACHPFYATLAIWYYRLRDQLEN</sequence>
<proteinExistence type="predicted"/>
<dbReference type="Pfam" id="PF01266">
    <property type="entry name" value="DAO"/>
    <property type="match status" value="1"/>
</dbReference>
<dbReference type="GO" id="GO:0005737">
    <property type="term" value="C:cytoplasm"/>
    <property type="evidence" value="ECO:0007669"/>
    <property type="project" value="TreeGrafter"/>
</dbReference>
<dbReference type="InterPro" id="IPR006076">
    <property type="entry name" value="FAD-dep_OxRdtase"/>
</dbReference>
<accession>A0A4R1G3Q7</accession>
<dbReference type="InterPro" id="IPR036188">
    <property type="entry name" value="FAD/NAD-bd_sf"/>
</dbReference>
<dbReference type="Gene3D" id="3.30.9.10">
    <property type="entry name" value="D-Amino Acid Oxidase, subunit A, domain 2"/>
    <property type="match status" value="1"/>
</dbReference>
<organism evidence="3 4">
    <name type="scientific">Marinobacterium mangrovicola</name>
    <dbReference type="NCBI Taxonomy" id="1476959"/>
    <lineage>
        <taxon>Bacteria</taxon>
        <taxon>Pseudomonadati</taxon>
        <taxon>Pseudomonadota</taxon>
        <taxon>Gammaproteobacteria</taxon>
        <taxon>Oceanospirillales</taxon>
        <taxon>Oceanospirillaceae</taxon>
        <taxon>Marinobacterium</taxon>
    </lineage>
</organism>